<sequence length="142" mass="15430">MSAPLPQQGGMHQMIGRLHEYITTIDSPSKMLYGFLLVILIVYSTLIPSEYRSFADSMLGRVFGIAVVYGVVEGMGWIYGLLTALAFLLLINGAPAASEGFDGGGSVSEKKRIGNRWFVEQVLGECPLKIATDRVNTTAIQD</sequence>
<feature type="transmembrane region" description="Helical" evidence="1">
    <location>
        <begin position="63"/>
        <end position="91"/>
    </location>
</feature>
<name>A0A6C0BH39_9ZZZZ</name>
<organism evidence="2">
    <name type="scientific">viral metagenome</name>
    <dbReference type="NCBI Taxonomy" id="1070528"/>
    <lineage>
        <taxon>unclassified sequences</taxon>
        <taxon>metagenomes</taxon>
        <taxon>organismal metagenomes</taxon>
    </lineage>
</organism>
<evidence type="ECO:0000313" key="2">
    <source>
        <dbReference type="EMBL" id="QHS91041.1"/>
    </source>
</evidence>
<keyword evidence="1" id="KW-1133">Transmembrane helix</keyword>
<evidence type="ECO:0000256" key="1">
    <source>
        <dbReference type="SAM" id="Phobius"/>
    </source>
</evidence>
<keyword evidence="1" id="KW-0472">Membrane</keyword>
<dbReference type="AlphaFoldDB" id="A0A6C0BH39"/>
<keyword evidence="1" id="KW-0812">Transmembrane</keyword>
<proteinExistence type="predicted"/>
<dbReference type="EMBL" id="MN739154">
    <property type="protein sequence ID" value="QHS91041.1"/>
    <property type="molecule type" value="Genomic_DNA"/>
</dbReference>
<protein>
    <submittedName>
        <fullName evidence="2">Uncharacterized protein</fullName>
    </submittedName>
</protein>
<feature type="transmembrane region" description="Helical" evidence="1">
    <location>
        <begin position="31"/>
        <end position="51"/>
    </location>
</feature>
<accession>A0A6C0BH39</accession>
<reference evidence="2" key="1">
    <citation type="journal article" date="2020" name="Nature">
        <title>Giant virus diversity and host interactions through global metagenomics.</title>
        <authorList>
            <person name="Schulz F."/>
            <person name="Roux S."/>
            <person name="Paez-Espino D."/>
            <person name="Jungbluth S."/>
            <person name="Walsh D.A."/>
            <person name="Denef V.J."/>
            <person name="McMahon K.D."/>
            <person name="Konstantinidis K.T."/>
            <person name="Eloe-Fadrosh E.A."/>
            <person name="Kyrpides N.C."/>
            <person name="Woyke T."/>
        </authorList>
    </citation>
    <scope>NUCLEOTIDE SEQUENCE</scope>
    <source>
        <strain evidence="2">GVMAG-M-3300013004-44</strain>
    </source>
</reference>